<dbReference type="CDD" id="cd02042">
    <property type="entry name" value="ParAB_family"/>
    <property type="match status" value="1"/>
</dbReference>
<evidence type="ECO:0000259" key="2">
    <source>
        <dbReference type="Pfam" id="PF01656"/>
    </source>
</evidence>
<dbReference type="InterPro" id="IPR050678">
    <property type="entry name" value="DNA_Partitioning_ATPase"/>
</dbReference>
<name>A0A6N7L6Y5_9ACTN</name>
<dbReference type="PANTHER" id="PTHR13696">
    <property type="entry name" value="P-LOOP CONTAINING NUCLEOSIDE TRIPHOSPHATE HYDROLASE"/>
    <property type="match status" value="1"/>
</dbReference>
<dbReference type="RefSeq" id="WP_153472043.1">
    <property type="nucleotide sequence ID" value="NZ_WBOF01000010.1"/>
</dbReference>
<proteinExistence type="predicted"/>
<dbReference type="Gene3D" id="3.40.50.300">
    <property type="entry name" value="P-loop containing nucleotide triphosphate hydrolases"/>
    <property type="match status" value="1"/>
</dbReference>
<evidence type="ECO:0000313" key="3">
    <source>
        <dbReference type="EMBL" id="MQS18013.1"/>
    </source>
</evidence>
<dbReference type="SUPFAM" id="SSF52540">
    <property type="entry name" value="P-loop containing nucleoside triphosphate hydrolases"/>
    <property type="match status" value="1"/>
</dbReference>
<protein>
    <submittedName>
        <fullName evidence="3">ParA family protein</fullName>
    </submittedName>
</protein>
<dbReference type="InterPro" id="IPR002586">
    <property type="entry name" value="CobQ/CobB/MinD/ParA_Nub-bd_dom"/>
</dbReference>
<dbReference type="InterPro" id="IPR027417">
    <property type="entry name" value="P-loop_NTPase"/>
</dbReference>
<organism evidence="3 4">
    <name type="scientific">Streptomyces kaniharaensis</name>
    <dbReference type="NCBI Taxonomy" id="212423"/>
    <lineage>
        <taxon>Bacteria</taxon>
        <taxon>Bacillati</taxon>
        <taxon>Actinomycetota</taxon>
        <taxon>Actinomycetes</taxon>
        <taxon>Kitasatosporales</taxon>
        <taxon>Streptomycetaceae</taxon>
        <taxon>Streptomyces</taxon>
    </lineage>
</organism>
<feature type="region of interest" description="Disordered" evidence="1">
    <location>
        <begin position="226"/>
        <end position="253"/>
    </location>
</feature>
<sequence length="253" mass="27964">MTQVERVEHPPWDGEPIIISVFGGKGGIGKSTLAFLIAWLLGLVGRTLLVDADELQKEGGTKELYDLLEVDPSFDIATEEDPKKLAGLRRIRGYRFIVIDNAPHRDKKKLEASCDGDLIVVPLTLDHLEAKAIMSSLREIVIPSGRPYRVVINRVEANRKSKARRTHDSLDLVKIPVFKTHVRELAAHQDAGASGIPVTEGTNRTWERPAEDARNLVDELLAVLGQPDRVPRPRPAVVPKATTSARTSRKVTS</sequence>
<evidence type="ECO:0000313" key="4">
    <source>
        <dbReference type="Proteomes" id="UP000450000"/>
    </source>
</evidence>
<keyword evidence="4" id="KW-1185">Reference proteome</keyword>
<dbReference type="Proteomes" id="UP000450000">
    <property type="component" value="Unassembled WGS sequence"/>
</dbReference>
<feature type="domain" description="CobQ/CobB/MinD/ParA nucleotide binding" evidence="2">
    <location>
        <begin position="19"/>
        <end position="198"/>
    </location>
</feature>
<dbReference type="OrthoDB" id="3173068at2"/>
<dbReference type="AlphaFoldDB" id="A0A6N7L6Y5"/>
<comment type="caution">
    <text evidence="3">The sequence shown here is derived from an EMBL/GenBank/DDBJ whole genome shotgun (WGS) entry which is preliminary data.</text>
</comment>
<gene>
    <name evidence="3" type="ORF">F7Q99_38960</name>
</gene>
<dbReference type="Pfam" id="PF01656">
    <property type="entry name" value="CbiA"/>
    <property type="match status" value="1"/>
</dbReference>
<dbReference type="EMBL" id="WBOF01000010">
    <property type="protein sequence ID" value="MQS18013.1"/>
    <property type="molecule type" value="Genomic_DNA"/>
</dbReference>
<dbReference type="PANTHER" id="PTHR13696:SF99">
    <property type="entry name" value="COBYRINIC ACID AC-DIAMIDE SYNTHASE"/>
    <property type="match status" value="1"/>
</dbReference>
<evidence type="ECO:0000256" key="1">
    <source>
        <dbReference type="SAM" id="MobiDB-lite"/>
    </source>
</evidence>
<accession>A0A6N7L6Y5</accession>
<reference evidence="3 4" key="1">
    <citation type="submission" date="2019-09" db="EMBL/GenBank/DDBJ databases">
        <title>Genome Sequences of Streptomyces kaniharaensis ATCC 21070.</title>
        <authorList>
            <person name="Zhu W."/>
            <person name="De Crecy-Lagard V."/>
            <person name="Richards N.G."/>
        </authorList>
    </citation>
    <scope>NUCLEOTIDE SEQUENCE [LARGE SCALE GENOMIC DNA]</scope>
    <source>
        <strain evidence="3 4">SF-557</strain>
    </source>
</reference>